<evidence type="ECO:0000313" key="3">
    <source>
        <dbReference type="Proteomes" id="UP000177810"/>
    </source>
</evidence>
<keyword evidence="1" id="KW-1133">Transmembrane helix</keyword>
<dbReference type="AlphaFoldDB" id="A0A1G2F5L9"/>
<comment type="caution">
    <text evidence="2">The sequence shown here is derived from an EMBL/GenBank/DDBJ whole genome shotgun (WGS) entry which is preliminary data.</text>
</comment>
<name>A0A1G2F5L9_9BACT</name>
<gene>
    <name evidence="2" type="ORF">A2V69_00745</name>
</gene>
<sequence length="165" mass="18888">MVLIPHILAGAVIGAKTHNLGLIIILGLITHLILDKLPHWDYINHGIRNFSKTKDFKALFCDLFKILIDGLIGFLIVLLTLWFSSNVFMLKDLIFILLGIFFAILPDIFLFSFVIIGGNFSEKYINLHHQFFHTYKNKEKEGKITFFGLITQILVIIISIIILFS</sequence>
<dbReference type="Proteomes" id="UP000177810">
    <property type="component" value="Unassembled WGS sequence"/>
</dbReference>
<accession>A0A1G2F5L9</accession>
<dbReference type="EMBL" id="MHMT01000012">
    <property type="protein sequence ID" value="OGZ32888.1"/>
    <property type="molecule type" value="Genomic_DNA"/>
</dbReference>
<protein>
    <recommendedName>
        <fullName evidence="4">DUF3307 domain-containing protein</fullName>
    </recommendedName>
</protein>
<evidence type="ECO:0000313" key="2">
    <source>
        <dbReference type="EMBL" id="OGZ32888.1"/>
    </source>
</evidence>
<keyword evidence="1" id="KW-0472">Membrane</keyword>
<evidence type="ECO:0000256" key="1">
    <source>
        <dbReference type="SAM" id="Phobius"/>
    </source>
</evidence>
<feature type="transmembrane region" description="Helical" evidence="1">
    <location>
        <begin position="144"/>
        <end position="164"/>
    </location>
</feature>
<keyword evidence="1" id="KW-0812">Transmembrane</keyword>
<proteinExistence type="predicted"/>
<evidence type="ECO:0008006" key="4">
    <source>
        <dbReference type="Google" id="ProtNLM"/>
    </source>
</evidence>
<organism evidence="2 3">
    <name type="scientific">Candidatus Portnoybacteria bacterium RBG_13_40_8</name>
    <dbReference type="NCBI Taxonomy" id="1801990"/>
    <lineage>
        <taxon>Bacteria</taxon>
        <taxon>Candidatus Portnoyibacteriota</taxon>
    </lineage>
</organism>
<feature type="transmembrane region" description="Helical" evidence="1">
    <location>
        <begin position="58"/>
        <end position="82"/>
    </location>
</feature>
<reference evidence="2 3" key="1">
    <citation type="journal article" date="2016" name="Nat. Commun.">
        <title>Thousands of microbial genomes shed light on interconnected biogeochemical processes in an aquifer system.</title>
        <authorList>
            <person name="Anantharaman K."/>
            <person name="Brown C.T."/>
            <person name="Hug L.A."/>
            <person name="Sharon I."/>
            <person name="Castelle C.J."/>
            <person name="Probst A.J."/>
            <person name="Thomas B.C."/>
            <person name="Singh A."/>
            <person name="Wilkins M.J."/>
            <person name="Karaoz U."/>
            <person name="Brodie E.L."/>
            <person name="Williams K.H."/>
            <person name="Hubbard S.S."/>
            <person name="Banfield J.F."/>
        </authorList>
    </citation>
    <scope>NUCLEOTIDE SEQUENCE [LARGE SCALE GENOMIC DNA]</scope>
</reference>
<feature type="transmembrane region" description="Helical" evidence="1">
    <location>
        <begin position="94"/>
        <end position="116"/>
    </location>
</feature>